<evidence type="ECO:0000313" key="1">
    <source>
        <dbReference type="EMBL" id="KAI0051930.1"/>
    </source>
</evidence>
<evidence type="ECO:0000313" key="2">
    <source>
        <dbReference type="Proteomes" id="UP000814033"/>
    </source>
</evidence>
<gene>
    <name evidence="1" type="ORF">FA95DRAFT_107232</name>
</gene>
<name>A0ACB8S7N0_9AGAM</name>
<reference evidence="1" key="1">
    <citation type="submission" date="2021-02" db="EMBL/GenBank/DDBJ databases">
        <authorList>
            <consortium name="DOE Joint Genome Institute"/>
            <person name="Ahrendt S."/>
            <person name="Looney B.P."/>
            <person name="Miyauchi S."/>
            <person name="Morin E."/>
            <person name="Drula E."/>
            <person name="Courty P.E."/>
            <person name="Chicoki N."/>
            <person name="Fauchery L."/>
            <person name="Kohler A."/>
            <person name="Kuo A."/>
            <person name="Labutti K."/>
            <person name="Pangilinan J."/>
            <person name="Lipzen A."/>
            <person name="Riley R."/>
            <person name="Andreopoulos W."/>
            <person name="He G."/>
            <person name="Johnson J."/>
            <person name="Barry K.W."/>
            <person name="Grigoriev I.V."/>
            <person name="Nagy L."/>
            <person name="Hibbett D."/>
            <person name="Henrissat B."/>
            <person name="Matheny P.B."/>
            <person name="Labbe J."/>
            <person name="Martin F."/>
        </authorList>
    </citation>
    <scope>NUCLEOTIDE SEQUENCE</scope>
    <source>
        <strain evidence="1">FP105234-sp</strain>
    </source>
</reference>
<protein>
    <submittedName>
        <fullName evidence="1">Uncharacterized protein</fullName>
    </submittedName>
</protein>
<comment type="caution">
    <text evidence="1">The sequence shown here is derived from an EMBL/GenBank/DDBJ whole genome shotgun (WGS) entry which is preliminary data.</text>
</comment>
<accession>A0ACB8S7N0</accession>
<organism evidence="1 2">
    <name type="scientific">Auriscalpium vulgare</name>
    <dbReference type="NCBI Taxonomy" id="40419"/>
    <lineage>
        <taxon>Eukaryota</taxon>
        <taxon>Fungi</taxon>
        <taxon>Dikarya</taxon>
        <taxon>Basidiomycota</taxon>
        <taxon>Agaricomycotina</taxon>
        <taxon>Agaricomycetes</taxon>
        <taxon>Russulales</taxon>
        <taxon>Auriscalpiaceae</taxon>
        <taxon>Auriscalpium</taxon>
    </lineage>
</organism>
<keyword evidence="2" id="KW-1185">Reference proteome</keyword>
<proteinExistence type="predicted"/>
<reference evidence="1" key="2">
    <citation type="journal article" date="2022" name="New Phytol.">
        <title>Evolutionary transition to the ectomycorrhizal habit in the genomes of a hyperdiverse lineage of mushroom-forming fungi.</title>
        <authorList>
            <person name="Looney B."/>
            <person name="Miyauchi S."/>
            <person name="Morin E."/>
            <person name="Drula E."/>
            <person name="Courty P.E."/>
            <person name="Kohler A."/>
            <person name="Kuo A."/>
            <person name="LaButti K."/>
            <person name="Pangilinan J."/>
            <person name="Lipzen A."/>
            <person name="Riley R."/>
            <person name="Andreopoulos W."/>
            <person name="He G."/>
            <person name="Johnson J."/>
            <person name="Nolan M."/>
            <person name="Tritt A."/>
            <person name="Barry K.W."/>
            <person name="Grigoriev I.V."/>
            <person name="Nagy L.G."/>
            <person name="Hibbett D."/>
            <person name="Henrissat B."/>
            <person name="Matheny P.B."/>
            <person name="Labbe J."/>
            <person name="Martin F.M."/>
        </authorList>
    </citation>
    <scope>NUCLEOTIDE SEQUENCE</scope>
    <source>
        <strain evidence="1">FP105234-sp</strain>
    </source>
</reference>
<dbReference type="Proteomes" id="UP000814033">
    <property type="component" value="Unassembled WGS sequence"/>
</dbReference>
<dbReference type="EMBL" id="MU275848">
    <property type="protein sequence ID" value="KAI0051930.1"/>
    <property type="molecule type" value="Genomic_DNA"/>
</dbReference>
<sequence>MQPAQVLRFSSSPHRYGPRHDGKIRVGAAKPMSNRRFERLPRPSFLKISNPGSFTSSPPLRLERRKACCALSLPYTKLYAWQQLDMLVQVSPDGQRGPKLRRYLDTGTLQHRSTPCPALVSAHSKKRTVRHHHLGSGNGRAAATPSWLFTVKRALCARGSDGVIRKRSGDIESTHVKAFNTEIHGTVNFPMIVVGPTRSAGVRSAGALNTKGQLQGAR</sequence>